<name>A0AC58HUX8_DANRE</name>
<dbReference type="RefSeq" id="XP_073785776.1">
    <property type="nucleotide sequence ID" value="XM_073929675.1"/>
</dbReference>
<gene>
    <name evidence="2" type="primary">kifc3</name>
</gene>
<dbReference type="Proteomes" id="UP000000437">
    <property type="component" value="Chromosome 18"/>
</dbReference>
<reference evidence="2" key="1">
    <citation type="submission" date="2025-08" db="UniProtKB">
        <authorList>
            <consortium name="RefSeq"/>
        </authorList>
    </citation>
    <scope>IDENTIFICATION</scope>
    <source>
        <strain evidence="2">Tuebingen</strain>
        <tissue evidence="2">Fibroblasts and whole tissue</tissue>
    </source>
</reference>
<evidence type="ECO:0000313" key="1">
    <source>
        <dbReference type="Proteomes" id="UP000000437"/>
    </source>
</evidence>
<protein>
    <submittedName>
        <fullName evidence="2">Kinesin-like protein KIFC3 isoform X41</fullName>
    </submittedName>
</protein>
<accession>A0AC58HUX8</accession>
<proteinExistence type="predicted"/>
<evidence type="ECO:0000313" key="2">
    <source>
        <dbReference type="RefSeq" id="XP_073785776.1"/>
    </source>
</evidence>
<organism evidence="1 2">
    <name type="scientific">Danio rerio</name>
    <name type="common">Zebrafish</name>
    <name type="synonym">Brachydanio rerio</name>
    <dbReference type="NCBI Taxonomy" id="7955"/>
    <lineage>
        <taxon>Eukaryota</taxon>
        <taxon>Metazoa</taxon>
        <taxon>Chordata</taxon>
        <taxon>Craniata</taxon>
        <taxon>Vertebrata</taxon>
        <taxon>Euteleostomi</taxon>
        <taxon>Actinopterygii</taxon>
        <taxon>Neopterygii</taxon>
        <taxon>Teleostei</taxon>
        <taxon>Ostariophysi</taxon>
        <taxon>Cypriniformes</taxon>
        <taxon>Danionidae</taxon>
        <taxon>Danioninae</taxon>
        <taxon>Danio</taxon>
    </lineage>
</organism>
<sequence length="901" mass="101516">MSDGEEENSFLSLPNSVLQRHCLTSDLSETGTSEQQQLLIQTLQERVCEFQARLRSEDAAKRLLLQRLQTHDHQLNQDNHQNQEYSPLYQEPQEQLRLQAGQLNQAASPTGVRSSTALTQRPVDFPSALQVSKVHSPERLQKVEGEQLAVITGLRTQVKELEEKLVDQTQEVERLRSELGATDLEKQLEVLESENQRLKQELKTSHTQTSCSAARCPHSQDVEVLRGELCRKDEQWRERERRLAALEMQLQDRSAVVEELQQQLEEAAQRRHELQEQLEEASGHRSLNDEQLNTRLCDDEDTLRRHTTVPQYVTKTVEVESAQCKQALMEAQARNTALQEQLSVQRQLLRELEQQLHDSQRTSSQLRQQILMYEGEMERAQGQLEAEMQSLEEEKNRVIEEAFIRAESEMKAVHENLAGVRMNLLTLQPALRTLTCDYNCLKRQVQDFPYMLEKAIAEAKQEICQVIGEVSSANQELLRKYKREMNLRKKCHNELVRLKGNIRVLCRVRPVCAGEADAADTKNLVTFDPEDDAVLYLSNKGKLMTFELDKVFTTQATQEEVFQEVQSLVTSCIDGFNVCIFAYGQTGSGKTYTMEGIPEDPGINQRALRLLFSEVSEKKPDWDYKITVSMVEIYNETLRNLLGDNPNEKLDIKMCPDGSGQLYVPGLSEFTVESVEDINKVFDLGHMNRATACTNLNEHSSRSHALLIITVAGFNSSTGHRTSGKLNLVDLAGSERIAKSGAEGSRLREAQCINKSLSALGDVINSLRSKHSHVPFRNSRLTYLLQDSLSGDSKTLMMVQVSPLESNISESVCSLKFAQRVRTVEIGPSSSSSRRQAENSSTSSSPTHDSVELDSPPVTPVPLPISRASSAGSTLSSTSKTPTTRRRSHSQLSTGRMKLTA</sequence>
<keyword evidence="1" id="KW-1185">Reference proteome</keyword>